<dbReference type="PANTHER" id="PTHR30482:SF17">
    <property type="entry name" value="ABC TRANSPORTER ATP-BINDING PROTEIN"/>
    <property type="match status" value="1"/>
</dbReference>
<evidence type="ECO:0000256" key="4">
    <source>
        <dbReference type="ARBA" id="ARBA00022989"/>
    </source>
</evidence>
<dbReference type="OMA" id="GVRLHFF"/>
<feature type="transmembrane region" description="Helical" evidence="6">
    <location>
        <begin position="224"/>
        <end position="245"/>
    </location>
</feature>
<evidence type="ECO:0000313" key="8">
    <source>
        <dbReference type="Proteomes" id="UP000565723"/>
    </source>
</evidence>
<sequence>MNQSHSLKRHLLVSVLIVAGFAALPLVMTQRYLLGEVILFFLWAMVAMNWNLLMGHAGVFSLAQMLFFATGAYSVAMGTSYLGVSIWAALPLAAVVSAILAFFIGLACLRLTGAYVALLTYAIVGMVHVLIITETECFTMVRNSCQQMFGGAAGFSQFEDFGFRKLLRGNWILGNYYVALLAFAVTILGIVVIIHGRLGLAFRAIRDNVGYASSRGIDRRKYQIAAFAISAFLTGLAGAIYAGHFRAAGPSLFDFSTLLFVLSMVVVGGVGSTWGPIIGAGTMMLIIEFSKGMGDARDLILGVALIVFVVVMPKGLAGSVRQFRQMLGRKASKNEEGSTV</sequence>
<proteinExistence type="predicted"/>
<dbReference type="InterPro" id="IPR001851">
    <property type="entry name" value="ABC_transp_permease"/>
</dbReference>
<keyword evidence="4 6" id="KW-1133">Transmembrane helix</keyword>
<feature type="transmembrane region" description="Helical" evidence="6">
    <location>
        <begin position="12"/>
        <end position="28"/>
    </location>
</feature>
<organism evidence="7 8">
    <name type="scientific">Ruegeria pomeroyi</name>
    <dbReference type="NCBI Taxonomy" id="89184"/>
    <lineage>
        <taxon>Bacteria</taxon>
        <taxon>Pseudomonadati</taxon>
        <taxon>Pseudomonadota</taxon>
        <taxon>Alphaproteobacteria</taxon>
        <taxon>Rhodobacterales</taxon>
        <taxon>Roseobacteraceae</taxon>
        <taxon>Ruegeria</taxon>
    </lineage>
</organism>
<evidence type="ECO:0000256" key="3">
    <source>
        <dbReference type="ARBA" id="ARBA00022692"/>
    </source>
</evidence>
<dbReference type="GO" id="GO:0015658">
    <property type="term" value="F:branched-chain amino acid transmembrane transporter activity"/>
    <property type="evidence" value="ECO:0007669"/>
    <property type="project" value="InterPro"/>
</dbReference>
<dbReference type="RefSeq" id="WP_011048237.1">
    <property type="nucleotide sequence ID" value="NZ_CP076685.1"/>
</dbReference>
<keyword evidence="3 6" id="KW-0812">Transmembrane</keyword>
<keyword evidence="5 6" id="KW-0472">Membrane</keyword>
<dbReference type="Proteomes" id="UP000565723">
    <property type="component" value="Unassembled WGS sequence"/>
</dbReference>
<dbReference type="AlphaFoldDB" id="A0A850LLN4"/>
<dbReference type="CDD" id="cd06581">
    <property type="entry name" value="TM_PBP1_LivM_like"/>
    <property type="match status" value="1"/>
</dbReference>
<feature type="transmembrane region" description="Helical" evidence="6">
    <location>
        <begin position="59"/>
        <end position="78"/>
    </location>
</feature>
<dbReference type="InterPro" id="IPR043428">
    <property type="entry name" value="LivM-like"/>
</dbReference>
<dbReference type="EMBL" id="JABXIY010000051">
    <property type="protein sequence ID" value="NVK98898.1"/>
    <property type="molecule type" value="Genomic_DNA"/>
</dbReference>
<accession>A0A850LLN4</accession>
<keyword evidence="2" id="KW-1003">Cell membrane</keyword>
<name>A0A850LLN4_9RHOB</name>
<evidence type="ECO:0000256" key="6">
    <source>
        <dbReference type="SAM" id="Phobius"/>
    </source>
</evidence>
<protein>
    <submittedName>
        <fullName evidence="7">Branched-chain amino acid ABC transporter permease</fullName>
    </submittedName>
</protein>
<comment type="subcellular location">
    <subcellularLocation>
        <location evidence="1">Cell membrane</location>
        <topology evidence="1">Multi-pass membrane protein</topology>
    </subcellularLocation>
</comment>
<comment type="caution">
    <text evidence="7">The sequence shown here is derived from an EMBL/GenBank/DDBJ whole genome shotgun (WGS) entry which is preliminary data.</text>
</comment>
<evidence type="ECO:0000256" key="5">
    <source>
        <dbReference type="ARBA" id="ARBA00023136"/>
    </source>
</evidence>
<feature type="transmembrane region" description="Helical" evidence="6">
    <location>
        <begin position="299"/>
        <end position="317"/>
    </location>
</feature>
<feature type="transmembrane region" description="Helical" evidence="6">
    <location>
        <begin position="176"/>
        <end position="196"/>
    </location>
</feature>
<feature type="transmembrane region" description="Helical" evidence="6">
    <location>
        <begin position="114"/>
        <end position="133"/>
    </location>
</feature>
<evidence type="ECO:0000256" key="2">
    <source>
        <dbReference type="ARBA" id="ARBA00022475"/>
    </source>
</evidence>
<evidence type="ECO:0000313" key="7">
    <source>
        <dbReference type="EMBL" id="NVK98898.1"/>
    </source>
</evidence>
<feature type="transmembrane region" description="Helical" evidence="6">
    <location>
        <begin position="257"/>
        <end position="287"/>
    </location>
</feature>
<dbReference type="PANTHER" id="PTHR30482">
    <property type="entry name" value="HIGH-AFFINITY BRANCHED-CHAIN AMINO ACID TRANSPORT SYSTEM PERMEASE"/>
    <property type="match status" value="1"/>
</dbReference>
<gene>
    <name evidence="7" type="ORF">HW564_18375</name>
</gene>
<reference evidence="7 8" key="1">
    <citation type="journal article" date="2020" name="Proc. Natl. Acad. Sci. U.S.A.">
        <title>Ecological drivers of bacterial community assembly in synthetic phycospheres.</title>
        <authorList>
            <person name="Fu H."/>
            <person name="Uchimiya M."/>
            <person name="Gore J."/>
            <person name="Moran M.A."/>
        </authorList>
    </citation>
    <scope>NUCLEOTIDE SEQUENCE [LARGE SCALE GENOMIC DNA]</scope>
    <source>
        <strain evidence="7">HF-Din03</strain>
    </source>
</reference>
<evidence type="ECO:0000256" key="1">
    <source>
        <dbReference type="ARBA" id="ARBA00004651"/>
    </source>
</evidence>
<feature type="transmembrane region" description="Helical" evidence="6">
    <location>
        <begin position="84"/>
        <end position="107"/>
    </location>
</feature>
<dbReference type="Pfam" id="PF02653">
    <property type="entry name" value="BPD_transp_2"/>
    <property type="match status" value="1"/>
</dbReference>
<dbReference type="GO" id="GO:0005886">
    <property type="term" value="C:plasma membrane"/>
    <property type="evidence" value="ECO:0007669"/>
    <property type="project" value="UniProtKB-SubCell"/>
</dbReference>